<dbReference type="AlphaFoldDB" id="A0A4P9YUK9"/>
<dbReference type="EMBL" id="KZ991324">
    <property type="protein sequence ID" value="RKP23082.1"/>
    <property type="molecule type" value="Genomic_DNA"/>
</dbReference>
<keyword evidence="3" id="KW-1185">Reference proteome</keyword>
<organism evidence="2 3">
    <name type="scientific">Syncephalis pseudoplumigaleata</name>
    <dbReference type="NCBI Taxonomy" id="1712513"/>
    <lineage>
        <taxon>Eukaryota</taxon>
        <taxon>Fungi</taxon>
        <taxon>Fungi incertae sedis</taxon>
        <taxon>Zoopagomycota</taxon>
        <taxon>Zoopagomycotina</taxon>
        <taxon>Zoopagomycetes</taxon>
        <taxon>Zoopagales</taxon>
        <taxon>Piptocephalidaceae</taxon>
        <taxon>Syncephalis</taxon>
    </lineage>
</organism>
<evidence type="ECO:0000313" key="2">
    <source>
        <dbReference type="EMBL" id="RKP23082.1"/>
    </source>
</evidence>
<feature type="compositionally biased region" description="Low complexity" evidence="1">
    <location>
        <begin position="98"/>
        <end position="113"/>
    </location>
</feature>
<evidence type="ECO:0000313" key="3">
    <source>
        <dbReference type="Proteomes" id="UP000278143"/>
    </source>
</evidence>
<feature type="region of interest" description="Disordered" evidence="1">
    <location>
        <begin position="1"/>
        <end position="36"/>
    </location>
</feature>
<protein>
    <submittedName>
        <fullName evidence="2">Uncharacterized protein</fullName>
    </submittedName>
</protein>
<proteinExistence type="predicted"/>
<accession>A0A4P9YUK9</accession>
<evidence type="ECO:0000256" key="1">
    <source>
        <dbReference type="SAM" id="MobiDB-lite"/>
    </source>
</evidence>
<sequence length="113" mass="12251">MNKAPAVRQTHDTYATDAHQPSDAVDVRSKPGDSALDTLPEMVRKMTFEPSLAVPPLPEGVIDELRNRYSRYQSIKESKRRTQWFAEDAALSAKGKDASTSSTAAAAPSTTSA</sequence>
<feature type="region of interest" description="Disordered" evidence="1">
    <location>
        <begin position="90"/>
        <end position="113"/>
    </location>
</feature>
<name>A0A4P9YUK9_9FUNG</name>
<dbReference type="Proteomes" id="UP000278143">
    <property type="component" value="Unassembled WGS sequence"/>
</dbReference>
<gene>
    <name evidence="2" type="ORF">SYNPS1DRAFT_31221</name>
</gene>
<dbReference type="Pfam" id="PF22682">
    <property type="entry name" value="Ribosomal_uL24m-like"/>
    <property type="match status" value="1"/>
</dbReference>
<dbReference type="OrthoDB" id="359154at2759"/>
<reference evidence="3" key="1">
    <citation type="journal article" date="2018" name="Nat. Microbiol.">
        <title>Leveraging single-cell genomics to expand the fungal tree of life.</title>
        <authorList>
            <person name="Ahrendt S.R."/>
            <person name="Quandt C.A."/>
            <person name="Ciobanu D."/>
            <person name="Clum A."/>
            <person name="Salamov A."/>
            <person name="Andreopoulos B."/>
            <person name="Cheng J.F."/>
            <person name="Woyke T."/>
            <person name="Pelin A."/>
            <person name="Henrissat B."/>
            <person name="Reynolds N.K."/>
            <person name="Benny G.L."/>
            <person name="Smith M.E."/>
            <person name="James T.Y."/>
            <person name="Grigoriev I.V."/>
        </authorList>
    </citation>
    <scope>NUCLEOTIDE SEQUENCE [LARGE SCALE GENOMIC DNA]</scope>
    <source>
        <strain evidence="3">Benny S71-1</strain>
    </source>
</reference>